<evidence type="ECO:0000313" key="3">
    <source>
        <dbReference type="Proteomes" id="UP000239649"/>
    </source>
</evidence>
<dbReference type="Pfam" id="PF10184">
    <property type="entry name" value="DUF2358"/>
    <property type="match status" value="1"/>
</dbReference>
<dbReference type="PANTHER" id="PTHR31094">
    <property type="entry name" value="RIKEN CDNA 2310061I04 GENE"/>
    <property type="match status" value="1"/>
</dbReference>
<feature type="region of interest" description="Disordered" evidence="1">
    <location>
        <begin position="1"/>
        <end position="65"/>
    </location>
</feature>
<organism evidence="2 3">
    <name type="scientific">Micractinium conductrix</name>
    <dbReference type="NCBI Taxonomy" id="554055"/>
    <lineage>
        <taxon>Eukaryota</taxon>
        <taxon>Viridiplantae</taxon>
        <taxon>Chlorophyta</taxon>
        <taxon>core chlorophytes</taxon>
        <taxon>Trebouxiophyceae</taxon>
        <taxon>Chlorellales</taxon>
        <taxon>Chlorellaceae</taxon>
        <taxon>Chlorella clade</taxon>
        <taxon>Micractinium</taxon>
    </lineage>
</organism>
<feature type="compositionally biased region" description="Low complexity" evidence="1">
    <location>
        <begin position="40"/>
        <end position="53"/>
    </location>
</feature>
<dbReference type="InterPro" id="IPR032710">
    <property type="entry name" value="NTF2-like_dom_sf"/>
</dbReference>
<dbReference type="PANTHER" id="PTHR31094:SF2">
    <property type="entry name" value="RIKEN CDNA 2310061I04 GENE"/>
    <property type="match status" value="1"/>
</dbReference>
<comment type="caution">
    <text evidence="2">The sequence shown here is derived from an EMBL/GenBank/DDBJ whole genome shotgun (WGS) entry which is preliminary data.</text>
</comment>
<reference evidence="2 3" key="1">
    <citation type="journal article" date="2018" name="Plant J.">
        <title>Genome sequences of Chlorella sorokiniana UTEX 1602 and Micractinium conductrix SAG 241.80: implications to maltose excretion by a green alga.</title>
        <authorList>
            <person name="Arriola M.B."/>
            <person name="Velmurugan N."/>
            <person name="Zhang Y."/>
            <person name="Plunkett M.H."/>
            <person name="Hondzo H."/>
            <person name="Barney B.M."/>
        </authorList>
    </citation>
    <scope>NUCLEOTIDE SEQUENCE [LARGE SCALE GENOMIC DNA]</scope>
    <source>
        <strain evidence="2 3">SAG 241.80</strain>
    </source>
</reference>
<sequence>MWAAAGGVRGSSAAGAAGGLSVQLNEPPPRPAVDEATQLGQEQAGEAGSSSSGGSPGDDPGGEKEFFANVGDAIRTLREDYPLLLVKDLNYAIYRDDLTFKDPNITFTGLRTYKAIFWGLRFHGRLLLKAAHVRVLRIWQPEETVIKLRWQINATPRIGGSPGTFDGISIYRLDRRGRVYQHEVTDVQLRDPPITNPLLYSLNFILSPRPAVQQVPCPGSWYEGGEEDLAPEMLGATAPVLAGRGAPDPA</sequence>
<dbReference type="AlphaFoldDB" id="A0A2P6VE12"/>
<evidence type="ECO:0000256" key="1">
    <source>
        <dbReference type="SAM" id="MobiDB-lite"/>
    </source>
</evidence>
<proteinExistence type="predicted"/>
<dbReference type="OrthoDB" id="44820at2759"/>
<evidence type="ECO:0000313" key="2">
    <source>
        <dbReference type="EMBL" id="PSC72322.1"/>
    </source>
</evidence>
<feature type="compositionally biased region" description="Low complexity" evidence="1">
    <location>
        <begin position="1"/>
        <end position="15"/>
    </location>
</feature>
<name>A0A2P6VE12_9CHLO</name>
<dbReference type="InterPro" id="IPR018790">
    <property type="entry name" value="DUF2358"/>
</dbReference>
<keyword evidence="3" id="KW-1185">Reference proteome</keyword>
<dbReference type="Proteomes" id="UP000239649">
    <property type="component" value="Unassembled WGS sequence"/>
</dbReference>
<dbReference type="SUPFAM" id="SSF54427">
    <property type="entry name" value="NTF2-like"/>
    <property type="match status" value="1"/>
</dbReference>
<protein>
    <submittedName>
        <fullName evidence="2">U2 snRNP-associated SURP motif-containing</fullName>
    </submittedName>
</protein>
<dbReference type="EMBL" id="LHPF02000011">
    <property type="protein sequence ID" value="PSC72322.1"/>
    <property type="molecule type" value="Genomic_DNA"/>
</dbReference>
<gene>
    <name evidence="2" type="ORF">C2E20_4435</name>
</gene>
<accession>A0A2P6VE12</accession>